<gene>
    <name evidence="2" type="ORF">DV707_10900</name>
    <name evidence="3" type="ORF">SAMN04488133_1957</name>
</gene>
<dbReference type="Pfam" id="PF06941">
    <property type="entry name" value="NT5C"/>
    <property type="match status" value="1"/>
</dbReference>
<dbReference type="GeneID" id="39858607"/>
<dbReference type="Proteomes" id="UP000236740">
    <property type="component" value="Unassembled WGS sequence"/>
</dbReference>
<proteinExistence type="predicted"/>
<dbReference type="EMBL" id="CP031311">
    <property type="protein sequence ID" value="QCC48129.1"/>
    <property type="molecule type" value="Genomic_DNA"/>
</dbReference>
<dbReference type="AlphaFoldDB" id="A0A1H5ZEM5"/>
<reference evidence="2 5" key="2">
    <citation type="journal article" date="2019" name="Nat. Commun.">
        <title>A new type of DNA phosphorothioation-based antiviral system in archaea.</title>
        <authorList>
            <person name="Xiong L."/>
            <person name="Liu S."/>
            <person name="Chen S."/>
            <person name="Xiao Y."/>
            <person name="Zhu B."/>
            <person name="Gao Y."/>
            <person name="Zhang Y."/>
            <person name="Chen B."/>
            <person name="Luo J."/>
            <person name="Deng Z."/>
            <person name="Chen X."/>
            <person name="Wang L."/>
            <person name="Chen S."/>
        </authorList>
    </citation>
    <scope>NUCLEOTIDE SEQUENCE [LARGE SCALE GENOMIC DNA]</scope>
    <source>
        <strain evidence="2 5">CGMCC 1.10331</strain>
    </source>
</reference>
<dbReference type="Proteomes" id="UP000296733">
    <property type="component" value="Chromosome"/>
</dbReference>
<dbReference type="InterPro" id="IPR010708">
    <property type="entry name" value="5'(3')-deoxyribonucleotidase"/>
</dbReference>
<dbReference type="EMBL" id="FNVN01000002">
    <property type="protein sequence ID" value="SEG34514.1"/>
    <property type="molecule type" value="Genomic_DNA"/>
</dbReference>
<evidence type="ECO:0000313" key="3">
    <source>
        <dbReference type="EMBL" id="SEG34514.1"/>
    </source>
</evidence>
<organism evidence="3 4">
    <name type="scientific">Halobellus limi</name>
    <dbReference type="NCBI Taxonomy" id="699433"/>
    <lineage>
        <taxon>Archaea</taxon>
        <taxon>Methanobacteriati</taxon>
        <taxon>Methanobacteriota</taxon>
        <taxon>Stenosarchaea group</taxon>
        <taxon>Halobacteria</taxon>
        <taxon>Halobacteriales</taxon>
        <taxon>Haloferacaceae</taxon>
        <taxon>Halobellus</taxon>
    </lineage>
</organism>
<evidence type="ECO:0000256" key="1">
    <source>
        <dbReference type="PIRSR" id="PIRSR610708-1"/>
    </source>
</evidence>
<evidence type="ECO:0000313" key="2">
    <source>
        <dbReference type="EMBL" id="QCC48129.1"/>
    </source>
</evidence>
<accession>A0A1H5ZEM5</accession>
<dbReference type="RefSeq" id="WP_103991669.1">
    <property type="nucleotide sequence ID" value="NZ_CP031311.1"/>
</dbReference>
<dbReference type="OrthoDB" id="337956at2157"/>
<dbReference type="SUPFAM" id="SSF56784">
    <property type="entry name" value="HAD-like"/>
    <property type="match status" value="1"/>
</dbReference>
<name>A0A1H5ZEM5_9EURY</name>
<dbReference type="Gene3D" id="3.40.50.1000">
    <property type="entry name" value="HAD superfamily/HAD-like"/>
    <property type="match status" value="1"/>
</dbReference>
<sequence length="197" mass="22440">MKIALDHDSTLAATGVVAFELIGDDAAGLTYENVESWEWGLETFGAARYLSGMWHAWTLRPLEVPVMDESVVETVRRLAEDHEIHIVTSQPDHMGVAEGKEQWLQHHGIPYEKFVVVGPDTTKAFLDYDVYVDDKPYLPERVNRWNPDARVFVRDHRYNREAVGEYVRIHKLADVLPHLVDDEENELALADDGNGDC</sequence>
<dbReference type="InterPro" id="IPR036412">
    <property type="entry name" value="HAD-like_sf"/>
</dbReference>
<evidence type="ECO:0000313" key="5">
    <source>
        <dbReference type="Proteomes" id="UP000296733"/>
    </source>
</evidence>
<dbReference type="KEGG" id="hlm:DV707_10900"/>
<dbReference type="InterPro" id="IPR023214">
    <property type="entry name" value="HAD_sf"/>
</dbReference>
<feature type="active site" description="Proton donor" evidence="1">
    <location>
        <position position="8"/>
    </location>
</feature>
<feature type="active site" description="Nucleophile" evidence="1">
    <location>
        <position position="6"/>
    </location>
</feature>
<protein>
    <submittedName>
        <fullName evidence="3">5' nucleotidase, deoxy (Pyrimidine), type C protein (NT5C)</fullName>
    </submittedName>
</protein>
<dbReference type="GO" id="GO:0008253">
    <property type="term" value="F:5'-nucleotidase activity"/>
    <property type="evidence" value="ECO:0007669"/>
    <property type="project" value="InterPro"/>
</dbReference>
<evidence type="ECO:0000313" key="4">
    <source>
        <dbReference type="Proteomes" id="UP000236740"/>
    </source>
</evidence>
<keyword evidence="4" id="KW-1185">Reference proteome</keyword>
<dbReference type="GO" id="GO:0009264">
    <property type="term" value="P:deoxyribonucleotide catabolic process"/>
    <property type="evidence" value="ECO:0007669"/>
    <property type="project" value="InterPro"/>
</dbReference>
<reference evidence="3 4" key="1">
    <citation type="submission" date="2016-10" db="EMBL/GenBank/DDBJ databases">
        <authorList>
            <person name="de Groot N.N."/>
        </authorList>
    </citation>
    <scope>NUCLEOTIDE SEQUENCE [LARGE SCALE GENOMIC DNA]</scope>
    <source>
        <strain evidence="3 4">CGMCC 1.10331</strain>
    </source>
</reference>